<feature type="transmembrane region" description="Helical" evidence="7">
    <location>
        <begin position="123"/>
        <end position="141"/>
    </location>
</feature>
<evidence type="ECO:0000256" key="1">
    <source>
        <dbReference type="ARBA" id="ARBA00004651"/>
    </source>
</evidence>
<feature type="transmembrane region" description="Helical" evidence="7">
    <location>
        <begin position="217"/>
        <end position="238"/>
    </location>
</feature>
<feature type="transmembrane region" description="Helical" evidence="7">
    <location>
        <begin position="96"/>
        <end position="116"/>
    </location>
</feature>
<evidence type="ECO:0000313" key="10">
    <source>
        <dbReference type="Proteomes" id="UP000679179"/>
    </source>
</evidence>
<evidence type="ECO:0000259" key="8">
    <source>
        <dbReference type="Pfam" id="PF00892"/>
    </source>
</evidence>
<evidence type="ECO:0000256" key="6">
    <source>
        <dbReference type="ARBA" id="ARBA00023136"/>
    </source>
</evidence>
<name>A0A919S2J7_9CLOT</name>
<evidence type="ECO:0000256" key="2">
    <source>
        <dbReference type="ARBA" id="ARBA00007362"/>
    </source>
</evidence>
<evidence type="ECO:0000256" key="3">
    <source>
        <dbReference type="ARBA" id="ARBA00022475"/>
    </source>
</evidence>
<proteinExistence type="inferred from homology"/>
<keyword evidence="10" id="KW-1185">Reference proteome</keyword>
<dbReference type="RefSeq" id="WP_212904754.1">
    <property type="nucleotide sequence ID" value="NZ_BOPZ01000027.1"/>
</dbReference>
<feature type="transmembrane region" description="Helical" evidence="7">
    <location>
        <begin position="37"/>
        <end position="55"/>
    </location>
</feature>
<feature type="transmembrane region" description="Helical" evidence="7">
    <location>
        <begin position="67"/>
        <end position="84"/>
    </location>
</feature>
<dbReference type="Pfam" id="PF00892">
    <property type="entry name" value="EamA"/>
    <property type="match status" value="2"/>
</dbReference>
<evidence type="ECO:0000313" key="9">
    <source>
        <dbReference type="EMBL" id="GIM30070.1"/>
    </source>
</evidence>
<feature type="domain" description="EamA" evidence="8">
    <location>
        <begin position="9"/>
        <end position="140"/>
    </location>
</feature>
<feature type="transmembrane region" description="Helical" evidence="7">
    <location>
        <begin position="147"/>
        <end position="167"/>
    </location>
</feature>
<sequence>MTDKKTIAGHLSVVITILIWGTTFVSTKVLLKDFTPIEILFFRFIIGYITLLLVYPHHIKMLNLKQEIYFVAAGLFGVTLYFLMENISLTYTLASNVGVIISIAPFFTAIFAHLFLHCEKLRLRFFIGFTVAIIGIILIGFNENFILKLNPLGDILAVLAAIVWAVYSVLMRKISGFQYNTIGCTRKVFFYGLFFMIPAIFMFNFKLRLDRFTNLSYLMNILYLGFGASALCFVTWNWSVKILGAVKTSVYIYMVPVITVGASAVLLHENITGIAIVGIILTLVGLFISEGKQVIKLRKKINDIRTRYKML</sequence>
<comment type="subcellular location">
    <subcellularLocation>
        <location evidence="1">Cell membrane</location>
        <topology evidence="1">Multi-pass membrane protein</topology>
    </subcellularLocation>
</comment>
<evidence type="ECO:0000256" key="7">
    <source>
        <dbReference type="SAM" id="Phobius"/>
    </source>
</evidence>
<keyword evidence="5 7" id="KW-1133">Transmembrane helix</keyword>
<dbReference type="PANTHER" id="PTHR32322">
    <property type="entry name" value="INNER MEMBRANE TRANSPORTER"/>
    <property type="match status" value="1"/>
</dbReference>
<comment type="similarity">
    <text evidence="2">Belongs to the EamA transporter family.</text>
</comment>
<comment type="caution">
    <text evidence="9">The sequence shown here is derived from an EMBL/GenBank/DDBJ whole genome shotgun (WGS) entry which is preliminary data.</text>
</comment>
<gene>
    <name evidence="9" type="ORF">CPJCM30710_27360</name>
</gene>
<dbReference type="EMBL" id="BOPZ01000027">
    <property type="protein sequence ID" value="GIM30070.1"/>
    <property type="molecule type" value="Genomic_DNA"/>
</dbReference>
<dbReference type="GO" id="GO:0005886">
    <property type="term" value="C:plasma membrane"/>
    <property type="evidence" value="ECO:0007669"/>
    <property type="project" value="UniProtKB-SubCell"/>
</dbReference>
<evidence type="ECO:0000256" key="4">
    <source>
        <dbReference type="ARBA" id="ARBA00022692"/>
    </source>
</evidence>
<feature type="transmembrane region" description="Helical" evidence="7">
    <location>
        <begin position="273"/>
        <end position="289"/>
    </location>
</feature>
<dbReference type="InterPro" id="IPR000620">
    <property type="entry name" value="EamA_dom"/>
</dbReference>
<dbReference type="PANTHER" id="PTHR32322:SF18">
    <property type="entry name" value="S-ADENOSYLMETHIONINE_S-ADENOSYLHOMOCYSTEINE TRANSPORTER"/>
    <property type="match status" value="1"/>
</dbReference>
<evidence type="ECO:0000256" key="5">
    <source>
        <dbReference type="ARBA" id="ARBA00022989"/>
    </source>
</evidence>
<keyword evidence="6 7" id="KW-0472">Membrane</keyword>
<dbReference type="InterPro" id="IPR050638">
    <property type="entry name" value="AA-Vitamin_Transporters"/>
</dbReference>
<keyword evidence="3" id="KW-1003">Cell membrane</keyword>
<organism evidence="9 10">
    <name type="scientific">Clostridium polyendosporum</name>
    <dbReference type="NCBI Taxonomy" id="69208"/>
    <lineage>
        <taxon>Bacteria</taxon>
        <taxon>Bacillati</taxon>
        <taxon>Bacillota</taxon>
        <taxon>Clostridia</taxon>
        <taxon>Eubacteriales</taxon>
        <taxon>Clostridiaceae</taxon>
        <taxon>Clostridium</taxon>
    </lineage>
</organism>
<protein>
    <submittedName>
        <fullName evidence="9">EamA family transporter</fullName>
    </submittedName>
</protein>
<dbReference type="SUPFAM" id="SSF103481">
    <property type="entry name" value="Multidrug resistance efflux transporter EmrE"/>
    <property type="match status" value="2"/>
</dbReference>
<dbReference type="AlphaFoldDB" id="A0A919S2J7"/>
<dbReference type="InterPro" id="IPR037185">
    <property type="entry name" value="EmrE-like"/>
</dbReference>
<feature type="transmembrane region" description="Helical" evidence="7">
    <location>
        <begin position="7"/>
        <end position="25"/>
    </location>
</feature>
<feature type="transmembrane region" description="Helical" evidence="7">
    <location>
        <begin position="250"/>
        <end position="267"/>
    </location>
</feature>
<reference evidence="9" key="1">
    <citation type="submission" date="2021-03" db="EMBL/GenBank/DDBJ databases">
        <title>Taxonomic study of Clostridium polyendosporum from meadow-gley soil under rice.</title>
        <authorList>
            <person name="Kobayashi H."/>
            <person name="Tanizawa Y."/>
            <person name="Yagura M."/>
        </authorList>
    </citation>
    <scope>NUCLEOTIDE SEQUENCE</scope>
    <source>
        <strain evidence="9">JCM 30710</strain>
    </source>
</reference>
<dbReference type="Proteomes" id="UP000679179">
    <property type="component" value="Unassembled WGS sequence"/>
</dbReference>
<keyword evidence="4 7" id="KW-0812">Transmembrane</keyword>
<feature type="domain" description="EamA" evidence="8">
    <location>
        <begin position="152"/>
        <end position="288"/>
    </location>
</feature>
<accession>A0A919S2J7</accession>
<feature type="transmembrane region" description="Helical" evidence="7">
    <location>
        <begin position="188"/>
        <end position="205"/>
    </location>
</feature>